<dbReference type="Gene3D" id="3.30.40.10">
    <property type="entry name" value="Zinc/RING finger domain, C3HC4 (zinc finger)"/>
    <property type="match status" value="1"/>
</dbReference>
<dbReference type="GO" id="GO:0005634">
    <property type="term" value="C:nucleus"/>
    <property type="evidence" value="ECO:0007669"/>
    <property type="project" value="UniProtKB-SubCell"/>
</dbReference>
<dbReference type="CDD" id="cd00029">
    <property type="entry name" value="C1"/>
    <property type="match status" value="1"/>
</dbReference>
<dbReference type="InterPro" id="IPR046349">
    <property type="entry name" value="C1-like_sf"/>
</dbReference>
<dbReference type="EMBL" id="KZ824747">
    <property type="protein sequence ID" value="RAK70907.1"/>
    <property type="molecule type" value="Genomic_DNA"/>
</dbReference>
<evidence type="ECO:0000256" key="1">
    <source>
        <dbReference type="ARBA" id="ARBA00004123"/>
    </source>
</evidence>
<evidence type="ECO:0000313" key="11">
    <source>
        <dbReference type="Proteomes" id="UP000249789"/>
    </source>
</evidence>
<dbReference type="InterPro" id="IPR013087">
    <property type="entry name" value="Znf_C2H2_type"/>
</dbReference>
<dbReference type="InterPro" id="IPR013083">
    <property type="entry name" value="Znf_RING/FYVE/PHD"/>
</dbReference>
<evidence type="ECO:0000256" key="7">
    <source>
        <dbReference type="PROSITE-ProRule" id="PRU00042"/>
    </source>
</evidence>
<dbReference type="PANTHER" id="PTHR24406">
    <property type="entry name" value="TRANSCRIPTIONAL REPRESSOR CTCFL-RELATED"/>
    <property type="match status" value="1"/>
</dbReference>
<evidence type="ECO:0000259" key="9">
    <source>
        <dbReference type="PROSITE" id="PS50157"/>
    </source>
</evidence>
<feature type="region of interest" description="Disordered" evidence="8">
    <location>
        <begin position="187"/>
        <end position="215"/>
    </location>
</feature>
<feature type="domain" description="C2H2-type" evidence="9">
    <location>
        <begin position="251"/>
        <end position="274"/>
    </location>
</feature>
<name>A0A8G1VSD3_9EURO</name>
<dbReference type="Proteomes" id="UP000249789">
    <property type="component" value="Unassembled WGS sequence"/>
</dbReference>
<evidence type="ECO:0000256" key="8">
    <source>
        <dbReference type="SAM" id="MobiDB-lite"/>
    </source>
</evidence>
<feature type="domain" description="C2H2-type" evidence="9">
    <location>
        <begin position="223"/>
        <end position="251"/>
    </location>
</feature>
<sequence>MASQNALRRLRGGDDLPVRAYLTLRRSQNREWCGLCGEELLGRARLEVFKCSDCEQIYHQDCIDQLRRQEADRGAPLPFGCPGCGRPWYETSRPRFRQERTSGRYQYRMEGRTYICEGGLLPNGQQCAYTTTNNSSFYRHYNNVHESQHLQESGTCFSCPYCGHSLPTEESLMRHCRAAHFDRELPTAGTSYRQRDDPRSAARDSHSPRNAGSTYQSAEEGEYYCPRCAAGPFDYSRVLNHLTIYHNGEQPYCELCGQSFYAWRFLLRHLREDH</sequence>
<proteinExistence type="predicted"/>
<gene>
    <name evidence="10" type="ORF">BO72DRAFT_505312</name>
</gene>
<organism evidence="10 11">
    <name type="scientific">Aspergillus fijiensis CBS 313.89</name>
    <dbReference type="NCBI Taxonomy" id="1448319"/>
    <lineage>
        <taxon>Eukaryota</taxon>
        <taxon>Fungi</taxon>
        <taxon>Dikarya</taxon>
        <taxon>Ascomycota</taxon>
        <taxon>Pezizomycotina</taxon>
        <taxon>Eurotiomycetes</taxon>
        <taxon>Eurotiomycetidae</taxon>
        <taxon>Eurotiales</taxon>
        <taxon>Aspergillaceae</taxon>
        <taxon>Aspergillus</taxon>
    </lineage>
</organism>
<evidence type="ECO:0000256" key="4">
    <source>
        <dbReference type="ARBA" id="ARBA00022771"/>
    </source>
</evidence>
<keyword evidence="11" id="KW-1185">Reference proteome</keyword>
<evidence type="ECO:0000256" key="2">
    <source>
        <dbReference type="ARBA" id="ARBA00022723"/>
    </source>
</evidence>
<keyword evidence="3" id="KW-0677">Repeat</keyword>
<dbReference type="SUPFAM" id="SSF57889">
    <property type="entry name" value="Cysteine-rich domain"/>
    <property type="match status" value="1"/>
</dbReference>
<dbReference type="RefSeq" id="XP_040794919.1">
    <property type="nucleotide sequence ID" value="XM_040949183.1"/>
</dbReference>
<dbReference type="GeneID" id="63866516"/>
<keyword evidence="4 7" id="KW-0863">Zinc-finger</keyword>
<comment type="subcellular location">
    <subcellularLocation>
        <location evidence="1">Nucleus</location>
    </subcellularLocation>
</comment>
<dbReference type="Gene3D" id="3.30.160.60">
    <property type="entry name" value="Classic Zinc Finger"/>
    <property type="match status" value="2"/>
</dbReference>
<dbReference type="InterPro" id="IPR002219">
    <property type="entry name" value="PKC_DAG/PE"/>
</dbReference>
<dbReference type="PROSITE" id="PS01359">
    <property type="entry name" value="ZF_PHD_1"/>
    <property type="match status" value="1"/>
</dbReference>
<dbReference type="SMART" id="SM00355">
    <property type="entry name" value="ZnF_C2H2"/>
    <property type="match status" value="4"/>
</dbReference>
<keyword evidence="2" id="KW-0479">Metal-binding</keyword>
<dbReference type="GO" id="GO:0008270">
    <property type="term" value="F:zinc ion binding"/>
    <property type="evidence" value="ECO:0007669"/>
    <property type="project" value="UniProtKB-KW"/>
</dbReference>
<evidence type="ECO:0000256" key="3">
    <source>
        <dbReference type="ARBA" id="ARBA00022737"/>
    </source>
</evidence>
<dbReference type="SUPFAM" id="SSF57667">
    <property type="entry name" value="beta-beta-alpha zinc fingers"/>
    <property type="match status" value="1"/>
</dbReference>
<keyword evidence="5" id="KW-0862">Zinc</keyword>
<keyword evidence="6" id="KW-0539">Nucleus</keyword>
<dbReference type="VEuPathDB" id="FungiDB:BO72DRAFT_505312"/>
<protein>
    <recommendedName>
        <fullName evidence="9">C2H2-type domain-containing protein</fullName>
    </recommendedName>
</protein>
<dbReference type="PROSITE" id="PS50157">
    <property type="entry name" value="ZINC_FINGER_C2H2_2"/>
    <property type="match status" value="3"/>
</dbReference>
<dbReference type="AlphaFoldDB" id="A0A8G1VSD3"/>
<dbReference type="InterPro" id="IPR036236">
    <property type="entry name" value="Znf_C2H2_sf"/>
</dbReference>
<feature type="domain" description="C2H2-type" evidence="9">
    <location>
        <begin position="157"/>
        <end position="185"/>
    </location>
</feature>
<evidence type="ECO:0000256" key="6">
    <source>
        <dbReference type="ARBA" id="ARBA00023242"/>
    </source>
</evidence>
<evidence type="ECO:0000313" key="10">
    <source>
        <dbReference type="EMBL" id="RAK70907.1"/>
    </source>
</evidence>
<accession>A0A8G1VSD3</accession>
<evidence type="ECO:0000256" key="5">
    <source>
        <dbReference type="ARBA" id="ARBA00022833"/>
    </source>
</evidence>
<dbReference type="InterPro" id="IPR019786">
    <property type="entry name" value="Zinc_finger_PHD-type_CS"/>
</dbReference>
<feature type="compositionally biased region" description="Basic and acidic residues" evidence="8">
    <location>
        <begin position="193"/>
        <end position="207"/>
    </location>
</feature>
<reference evidence="10 11" key="1">
    <citation type="submission" date="2018-02" db="EMBL/GenBank/DDBJ databases">
        <title>The genomes of Aspergillus section Nigri reveals drivers in fungal speciation.</title>
        <authorList>
            <consortium name="DOE Joint Genome Institute"/>
            <person name="Vesth T.C."/>
            <person name="Nybo J."/>
            <person name="Theobald S."/>
            <person name="Brandl J."/>
            <person name="Frisvad J.C."/>
            <person name="Nielsen K.F."/>
            <person name="Lyhne E.K."/>
            <person name="Kogle M.E."/>
            <person name="Kuo A."/>
            <person name="Riley R."/>
            <person name="Clum A."/>
            <person name="Nolan M."/>
            <person name="Lipzen A."/>
            <person name="Salamov A."/>
            <person name="Henrissat B."/>
            <person name="Wiebenga A."/>
            <person name="De vries R.P."/>
            <person name="Grigoriev I.V."/>
            <person name="Mortensen U.H."/>
            <person name="Andersen M.R."/>
            <person name="Baker S.E."/>
        </authorList>
    </citation>
    <scope>NUCLEOTIDE SEQUENCE [LARGE SCALE GENOMIC DNA]</scope>
    <source>
        <strain evidence="10 11">CBS 313.89</strain>
    </source>
</reference>
<dbReference type="OrthoDB" id="6077919at2759"/>
<dbReference type="PROSITE" id="PS00028">
    <property type="entry name" value="ZINC_FINGER_C2H2_1"/>
    <property type="match status" value="2"/>
</dbReference>
<dbReference type="InterPro" id="IPR050888">
    <property type="entry name" value="ZnF_C2H2-type_TF"/>
</dbReference>
<dbReference type="Pfam" id="PF00130">
    <property type="entry name" value="C1_1"/>
    <property type="match status" value="1"/>
</dbReference>